<dbReference type="EMBL" id="JARKIE010000399">
    <property type="protein sequence ID" value="KAJ7645363.1"/>
    <property type="molecule type" value="Genomic_DNA"/>
</dbReference>
<comment type="similarity">
    <text evidence="1">Belongs to the helicase family. RecQ subfamily.</text>
</comment>
<evidence type="ECO:0000256" key="6">
    <source>
        <dbReference type="SAM" id="MobiDB-lite"/>
    </source>
</evidence>
<feature type="compositionally biased region" description="Acidic residues" evidence="6">
    <location>
        <begin position="570"/>
        <end position="589"/>
    </location>
</feature>
<dbReference type="SUPFAM" id="SSF52540">
    <property type="entry name" value="P-loop containing nucleoside triphosphate hydrolases"/>
    <property type="match status" value="1"/>
</dbReference>
<comment type="catalytic activity">
    <reaction evidence="4">
        <text>Couples ATP hydrolysis with the unwinding of duplex DNA by translocating in the 3'-5' direction.</text>
        <dbReference type="EC" id="5.6.2.4"/>
    </reaction>
</comment>
<organism evidence="8 9">
    <name type="scientific">Mycena rosella</name>
    <name type="common">Pink bonnet</name>
    <name type="synonym">Agaricus rosellus</name>
    <dbReference type="NCBI Taxonomy" id="1033263"/>
    <lineage>
        <taxon>Eukaryota</taxon>
        <taxon>Fungi</taxon>
        <taxon>Dikarya</taxon>
        <taxon>Basidiomycota</taxon>
        <taxon>Agaricomycotina</taxon>
        <taxon>Agaricomycetes</taxon>
        <taxon>Agaricomycetidae</taxon>
        <taxon>Agaricales</taxon>
        <taxon>Marasmiineae</taxon>
        <taxon>Mycenaceae</taxon>
        <taxon>Mycena</taxon>
    </lineage>
</organism>
<dbReference type="GO" id="GO:0005737">
    <property type="term" value="C:cytoplasm"/>
    <property type="evidence" value="ECO:0007669"/>
    <property type="project" value="TreeGrafter"/>
</dbReference>
<accession>A0AAD7CDE9</accession>
<evidence type="ECO:0000256" key="1">
    <source>
        <dbReference type="ARBA" id="ARBA00005446"/>
    </source>
</evidence>
<keyword evidence="9" id="KW-1185">Reference proteome</keyword>
<dbReference type="PROSITE" id="PS51192">
    <property type="entry name" value="HELICASE_ATP_BIND_1"/>
    <property type="match status" value="1"/>
</dbReference>
<dbReference type="GO" id="GO:0043138">
    <property type="term" value="F:3'-5' DNA helicase activity"/>
    <property type="evidence" value="ECO:0007669"/>
    <property type="project" value="UniProtKB-EC"/>
</dbReference>
<dbReference type="InterPro" id="IPR014001">
    <property type="entry name" value="Helicase_ATP-bd"/>
</dbReference>
<dbReference type="GO" id="GO:0003677">
    <property type="term" value="F:DNA binding"/>
    <property type="evidence" value="ECO:0007669"/>
    <property type="project" value="UniProtKB-KW"/>
</dbReference>
<evidence type="ECO:0000313" key="9">
    <source>
        <dbReference type="Proteomes" id="UP001221757"/>
    </source>
</evidence>
<dbReference type="InterPro" id="IPR027417">
    <property type="entry name" value="P-loop_NTPase"/>
</dbReference>
<dbReference type="Proteomes" id="UP001221757">
    <property type="component" value="Unassembled WGS sequence"/>
</dbReference>
<feature type="region of interest" description="Disordered" evidence="6">
    <location>
        <begin position="43"/>
        <end position="80"/>
    </location>
</feature>
<dbReference type="AlphaFoldDB" id="A0AAD7CDE9"/>
<evidence type="ECO:0000313" key="8">
    <source>
        <dbReference type="EMBL" id="KAJ7645363.1"/>
    </source>
</evidence>
<dbReference type="GO" id="GO:0006310">
    <property type="term" value="P:DNA recombination"/>
    <property type="evidence" value="ECO:0007669"/>
    <property type="project" value="TreeGrafter"/>
</dbReference>
<feature type="compositionally biased region" description="Basic and acidic residues" evidence="6">
    <location>
        <begin position="49"/>
        <end position="61"/>
    </location>
</feature>
<evidence type="ECO:0000256" key="3">
    <source>
        <dbReference type="ARBA" id="ARBA00023235"/>
    </source>
</evidence>
<feature type="domain" description="Helicase ATP-binding" evidence="7">
    <location>
        <begin position="164"/>
        <end position="323"/>
    </location>
</feature>
<dbReference type="Gene3D" id="3.40.50.300">
    <property type="entry name" value="P-loop containing nucleotide triphosphate hydrolases"/>
    <property type="match status" value="1"/>
</dbReference>
<keyword evidence="2" id="KW-0238">DNA-binding</keyword>
<comment type="caution">
    <text evidence="8">The sequence shown here is derived from an EMBL/GenBank/DDBJ whole genome shotgun (WGS) entry which is preliminary data.</text>
</comment>
<dbReference type="GO" id="GO:0005694">
    <property type="term" value="C:chromosome"/>
    <property type="evidence" value="ECO:0007669"/>
    <property type="project" value="TreeGrafter"/>
</dbReference>
<reference evidence="8" key="1">
    <citation type="submission" date="2023-03" db="EMBL/GenBank/DDBJ databases">
        <title>Massive genome expansion in bonnet fungi (Mycena s.s.) driven by repeated elements and novel gene families across ecological guilds.</title>
        <authorList>
            <consortium name="Lawrence Berkeley National Laboratory"/>
            <person name="Harder C.B."/>
            <person name="Miyauchi S."/>
            <person name="Viragh M."/>
            <person name="Kuo A."/>
            <person name="Thoen E."/>
            <person name="Andreopoulos B."/>
            <person name="Lu D."/>
            <person name="Skrede I."/>
            <person name="Drula E."/>
            <person name="Henrissat B."/>
            <person name="Morin E."/>
            <person name="Kohler A."/>
            <person name="Barry K."/>
            <person name="LaButti K."/>
            <person name="Morin E."/>
            <person name="Salamov A."/>
            <person name="Lipzen A."/>
            <person name="Mereny Z."/>
            <person name="Hegedus B."/>
            <person name="Baldrian P."/>
            <person name="Stursova M."/>
            <person name="Weitz H."/>
            <person name="Taylor A."/>
            <person name="Grigoriev I.V."/>
            <person name="Nagy L.G."/>
            <person name="Martin F."/>
            <person name="Kauserud H."/>
        </authorList>
    </citation>
    <scope>NUCLEOTIDE SEQUENCE</scope>
    <source>
        <strain evidence="8">CBHHK067</strain>
    </source>
</reference>
<dbReference type="PANTHER" id="PTHR13710:SF105">
    <property type="entry name" value="ATP-DEPENDENT DNA HELICASE Q1"/>
    <property type="match status" value="1"/>
</dbReference>
<feature type="region of interest" description="Disordered" evidence="6">
    <location>
        <begin position="563"/>
        <end position="602"/>
    </location>
</feature>
<dbReference type="GO" id="GO:0006281">
    <property type="term" value="P:DNA repair"/>
    <property type="evidence" value="ECO:0007669"/>
    <property type="project" value="TreeGrafter"/>
</dbReference>
<gene>
    <name evidence="8" type="ORF">B0H17DRAFT_1216039</name>
</gene>
<evidence type="ECO:0000256" key="2">
    <source>
        <dbReference type="ARBA" id="ARBA00023125"/>
    </source>
</evidence>
<proteinExistence type="inferred from homology"/>
<name>A0AAD7CDE9_MYCRO</name>
<dbReference type="EC" id="5.6.2.4" evidence="5"/>
<sequence length="602" mass="68890">MPYLFVAEKKGWRDDFGQPWEGTGEDYSELSPRMARLLLPFPESPLRYKNPEDEAAIKEEENLPSPAHSPSPEPRESRETHISHLTTRQVLLENSYRFYKASGIHYMDTCLWILPRRNIAEEFHHSPTFVRRKWREKSDGTRPDWVYYDSSYSIKALESEVIVVAWILDGEDALCVTATGDSKSAIFSVPMIVPLEVARNPTAYRGYVSPKKPVGIVIVPTKGLSTNIRDSDRSAQVWPAEIAECRWSIICVDPEHLTDKQWEHNTNSPTFRENIAFAGADEGHLIHEWGAEFRPAFHHIGPFLRGRLPPHISNFALTATLQPGAMTKSVCRSLGLQPKMFHLLRRSNERTNIQFLITPPTVSAGPSSQIFCRGRVARNPLTTGRTVILAQSSAYIAAEKYLEASHREPAKHKETEQKSNNYEQREGVDAHDKELFNRVFQQAPSRAPAKQQKLTRKMRADAELQLRKFKYRVYSLERANQNHGFTPVSAYFNNPTITTVLDNFLQISSLEKLTTTIPRWKYHSRHGAPLFALIQDLQREFAATFEAARLERNTKNRLRAKSKRAAAWMEEGDEEDMRSDNEQSEGEDDVPQKLNHDTLTLN</sequence>
<keyword evidence="3" id="KW-0413">Isomerase</keyword>
<dbReference type="PANTHER" id="PTHR13710">
    <property type="entry name" value="DNA HELICASE RECQ FAMILY MEMBER"/>
    <property type="match status" value="1"/>
</dbReference>
<evidence type="ECO:0000259" key="7">
    <source>
        <dbReference type="PROSITE" id="PS51192"/>
    </source>
</evidence>
<evidence type="ECO:0000256" key="4">
    <source>
        <dbReference type="ARBA" id="ARBA00034617"/>
    </source>
</evidence>
<evidence type="ECO:0000256" key="5">
    <source>
        <dbReference type="ARBA" id="ARBA00034808"/>
    </source>
</evidence>
<protein>
    <recommendedName>
        <fullName evidence="5">DNA 3'-5' helicase</fullName>
        <ecNumber evidence="5">5.6.2.4</ecNumber>
    </recommendedName>
</protein>
<dbReference type="GO" id="GO:0009378">
    <property type="term" value="F:four-way junction helicase activity"/>
    <property type="evidence" value="ECO:0007669"/>
    <property type="project" value="TreeGrafter"/>
</dbReference>